<dbReference type="SUPFAM" id="SSF56281">
    <property type="entry name" value="Metallo-hydrolase/oxidoreductase"/>
    <property type="match status" value="1"/>
</dbReference>
<dbReference type="InterPro" id="IPR001763">
    <property type="entry name" value="Rhodanese-like_dom"/>
</dbReference>
<dbReference type="AlphaFoldDB" id="A0A1G7UTB8"/>
<dbReference type="Proteomes" id="UP000199045">
    <property type="component" value="Unassembled WGS sequence"/>
</dbReference>
<dbReference type="GO" id="GO:0070813">
    <property type="term" value="P:hydrogen sulfide metabolic process"/>
    <property type="evidence" value="ECO:0007669"/>
    <property type="project" value="TreeGrafter"/>
</dbReference>
<dbReference type="Pfam" id="PF00753">
    <property type="entry name" value="Lactamase_B"/>
    <property type="match status" value="1"/>
</dbReference>
<gene>
    <name evidence="3" type="ORF">SAMN04488121_104478</name>
</gene>
<organism evidence="3 4">
    <name type="scientific">Chitinophaga filiformis</name>
    <name type="common">Myxococcus filiformis</name>
    <name type="synonym">Flexibacter filiformis</name>
    <dbReference type="NCBI Taxonomy" id="104663"/>
    <lineage>
        <taxon>Bacteria</taxon>
        <taxon>Pseudomonadati</taxon>
        <taxon>Bacteroidota</taxon>
        <taxon>Chitinophagia</taxon>
        <taxon>Chitinophagales</taxon>
        <taxon>Chitinophagaceae</taxon>
        <taxon>Chitinophaga</taxon>
    </lineage>
</organism>
<dbReference type="PROSITE" id="PS50206">
    <property type="entry name" value="RHODANESE_3"/>
    <property type="match status" value="2"/>
</dbReference>
<keyword evidence="1" id="KW-0479">Metal-binding</keyword>
<dbReference type="InterPro" id="IPR001279">
    <property type="entry name" value="Metallo-B-lactamas"/>
</dbReference>
<dbReference type="Pfam" id="PF00581">
    <property type="entry name" value="Rhodanese"/>
    <property type="match status" value="2"/>
</dbReference>
<evidence type="ECO:0000256" key="1">
    <source>
        <dbReference type="ARBA" id="ARBA00022723"/>
    </source>
</evidence>
<dbReference type="CDD" id="cd00158">
    <property type="entry name" value="RHOD"/>
    <property type="match status" value="2"/>
</dbReference>
<feature type="domain" description="Rhodanese" evidence="2">
    <location>
        <begin position="286"/>
        <end position="376"/>
    </location>
</feature>
<dbReference type="GO" id="GO:0046872">
    <property type="term" value="F:metal ion binding"/>
    <property type="evidence" value="ECO:0007669"/>
    <property type="project" value="UniProtKB-KW"/>
</dbReference>
<proteinExistence type="predicted"/>
<dbReference type="GO" id="GO:0050313">
    <property type="term" value="F:sulfur dioxygenase activity"/>
    <property type="evidence" value="ECO:0007669"/>
    <property type="project" value="InterPro"/>
</dbReference>
<dbReference type="InterPro" id="IPR036866">
    <property type="entry name" value="RibonucZ/Hydroxyglut_hydro"/>
</dbReference>
<dbReference type="SUPFAM" id="SSF52821">
    <property type="entry name" value="Rhodanese/Cell cycle control phosphatase"/>
    <property type="match status" value="2"/>
</dbReference>
<dbReference type="SMART" id="SM00450">
    <property type="entry name" value="RHOD"/>
    <property type="match status" value="2"/>
</dbReference>
<dbReference type="PANTHER" id="PTHR43084:SF1">
    <property type="entry name" value="PERSULFIDE DIOXYGENASE ETHE1, MITOCHONDRIAL"/>
    <property type="match status" value="1"/>
</dbReference>
<dbReference type="GO" id="GO:0006749">
    <property type="term" value="P:glutathione metabolic process"/>
    <property type="evidence" value="ECO:0007669"/>
    <property type="project" value="InterPro"/>
</dbReference>
<dbReference type="Gene3D" id="3.40.250.10">
    <property type="entry name" value="Rhodanese-like domain"/>
    <property type="match status" value="2"/>
</dbReference>
<accession>A0A1G7UTB8</accession>
<sequence length="488" mass="53679">MAICQTFPPADKSVILQKSKTMFVKQLYTNCLSEAAYFIESGGEAVVIDPLRDIDAYLDLAKERNATIKYIFETHFHADFVSGHLDLAAATNAPIVYGPEAVTNFPIYLAKDREKFTIGKLTLEVLHTPGHTLESTCYLLSDEAGQPHSLFTGDTLFVGDVGRPDLFSGNLTKEELAGYLYDSLNSKIKILPDNVIVYPAHGPGSSCGKNLGPHTYSTLGDEKSTNYALKAENKEEFIKEVTSGLNTPPSYFPINARINKEGYDALQAVMEKSNRPLSVAEFKQKMKEEVLILDTRPASEFAEGFVPGSLSIGLEGRFAEWAGSLLPFGEEIILVTSPGKEEETIVRLARVGFDHVAGYLEGGYEAWVAAGEERDLIITVEADELAMDLPHDNNLVIVDVRKPAEYADGHIEGAMNITLSDMTDPGNLADFDDNHNLYVHCQGGYRSIIACSIMKREGIHNLRNVEGGYNAMKEQKGLKVVKEKNVLN</sequence>
<dbReference type="InterPro" id="IPR051682">
    <property type="entry name" value="Mito_Persulfide_Diox"/>
</dbReference>
<reference evidence="3 4" key="1">
    <citation type="submission" date="2016-10" db="EMBL/GenBank/DDBJ databases">
        <authorList>
            <person name="de Groot N.N."/>
        </authorList>
    </citation>
    <scope>NUCLEOTIDE SEQUENCE [LARGE SCALE GENOMIC DNA]</scope>
    <source>
        <strain evidence="3 4">DSM 527</strain>
    </source>
</reference>
<dbReference type="STRING" id="104663.SAMN04488121_104478"/>
<dbReference type="EMBL" id="FNBN01000004">
    <property type="protein sequence ID" value="SDG49980.1"/>
    <property type="molecule type" value="Genomic_DNA"/>
</dbReference>
<protein>
    <submittedName>
        <fullName evidence="3">Glyoxylase, beta-lactamase superfamily II</fullName>
    </submittedName>
</protein>
<dbReference type="Gene3D" id="3.60.15.10">
    <property type="entry name" value="Ribonuclease Z/Hydroxyacylglutathione hydrolase-like"/>
    <property type="match status" value="1"/>
</dbReference>
<dbReference type="SMART" id="SM00849">
    <property type="entry name" value="Lactamase_B"/>
    <property type="match status" value="1"/>
</dbReference>
<evidence type="ECO:0000313" key="3">
    <source>
        <dbReference type="EMBL" id="SDG49980.1"/>
    </source>
</evidence>
<dbReference type="InterPro" id="IPR044528">
    <property type="entry name" value="POD-like_MBL-fold"/>
</dbReference>
<dbReference type="PANTHER" id="PTHR43084">
    <property type="entry name" value="PERSULFIDE DIOXYGENASE ETHE1"/>
    <property type="match status" value="1"/>
</dbReference>
<name>A0A1G7UTB8_CHIFI</name>
<evidence type="ECO:0000313" key="4">
    <source>
        <dbReference type="Proteomes" id="UP000199045"/>
    </source>
</evidence>
<dbReference type="FunFam" id="3.60.15.10:FF:000030">
    <property type="entry name" value="Metallo-beta-lactamase family protein"/>
    <property type="match status" value="1"/>
</dbReference>
<dbReference type="CDD" id="cd07724">
    <property type="entry name" value="POD-like_MBL-fold"/>
    <property type="match status" value="1"/>
</dbReference>
<evidence type="ECO:0000259" key="2">
    <source>
        <dbReference type="PROSITE" id="PS50206"/>
    </source>
</evidence>
<feature type="domain" description="Rhodanese" evidence="2">
    <location>
        <begin position="391"/>
        <end position="481"/>
    </location>
</feature>
<dbReference type="InterPro" id="IPR036873">
    <property type="entry name" value="Rhodanese-like_dom_sf"/>
</dbReference>